<feature type="domain" description="CBS" evidence="8">
    <location>
        <begin position="206"/>
        <end position="264"/>
    </location>
</feature>
<sequence>MDQKDTEIIAAGQRVLDIESRSILQVRDRLGEDFAHVVRKIDASESPLIVTGLGKSGIIGSKIAATFSSIGIPALFLHAAEASHGDLGIIAKHSLVLAISNSGETEELIKILPAMGRLNCTLVAMTGNANSTLAQRSDFLLNTSVDEEACGKDLVPTSSTTATLALGDALAMALLALRGFKEEDFAVNHPGGSLGKKLLMTVNDLMHAGSAAPIVSEQADIFAVLKEMSAKRFGTTFVVSENGDLSGVITDGDLRRLIEKKQDISRVLAREMMGSRPKTIQRDNLATKAAFLMEQHSITALAVTEDGKKIEGILHLHDLLKAGII</sequence>
<keyword evidence="5" id="KW-0862">Zinc</keyword>
<evidence type="ECO:0000256" key="6">
    <source>
        <dbReference type="PIRSR" id="PIRSR004692-3"/>
    </source>
</evidence>
<feature type="domain" description="CBS" evidence="8">
    <location>
        <begin position="273"/>
        <end position="325"/>
    </location>
</feature>
<dbReference type="GO" id="GO:1901135">
    <property type="term" value="P:carbohydrate derivative metabolic process"/>
    <property type="evidence" value="ECO:0007669"/>
    <property type="project" value="InterPro"/>
</dbReference>
<dbReference type="Proteomes" id="UP000594464">
    <property type="component" value="Chromosome"/>
</dbReference>
<dbReference type="AlphaFoldDB" id="A0A7T0C3F8"/>
<dbReference type="PIRSF" id="PIRSF004692">
    <property type="entry name" value="KdsD_KpsF"/>
    <property type="match status" value="1"/>
</dbReference>
<dbReference type="Gene3D" id="3.40.50.10490">
    <property type="entry name" value="Glucose-6-phosphate isomerase like protein, domain 1"/>
    <property type="match status" value="1"/>
</dbReference>
<dbReference type="Pfam" id="PF00571">
    <property type="entry name" value="CBS"/>
    <property type="match status" value="2"/>
</dbReference>
<feature type="domain" description="SIS" evidence="9">
    <location>
        <begin position="37"/>
        <end position="180"/>
    </location>
</feature>
<dbReference type="CDD" id="cd05014">
    <property type="entry name" value="SIS_Kpsf"/>
    <property type="match status" value="1"/>
</dbReference>
<dbReference type="InterPro" id="IPR046342">
    <property type="entry name" value="CBS_dom_sf"/>
</dbReference>
<dbReference type="InterPro" id="IPR004800">
    <property type="entry name" value="KdsD/KpsF-type"/>
</dbReference>
<dbReference type="InterPro" id="IPR046348">
    <property type="entry name" value="SIS_dom_sf"/>
</dbReference>
<keyword evidence="10" id="KW-0413">Isomerase</keyword>
<comment type="similarity">
    <text evidence="1 4">Belongs to the SIS family. GutQ/KpsF subfamily.</text>
</comment>
<dbReference type="InterPro" id="IPR001347">
    <property type="entry name" value="SIS_dom"/>
</dbReference>
<reference evidence="11" key="1">
    <citation type="submission" date="2020-02" db="EMBL/GenBank/DDBJ databases">
        <title>Genomic and physiological characterization of two novel Nitrospinaceae genera.</title>
        <authorList>
            <person name="Mueller A.J."/>
            <person name="Jung M.-Y."/>
            <person name="Strachan C.R."/>
            <person name="Herbold C.W."/>
            <person name="Kirkegaard R.H."/>
            <person name="Daims H."/>
        </authorList>
    </citation>
    <scope>NUCLEOTIDE SEQUENCE [LARGE SCALE GENOMIC DNA]</scope>
</reference>
<dbReference type="SMART" id="SM00116">
    <property type="entry name" value="CBS"/>
    <property type="match status" value="2"/>
</dbReference>
<evidence type="ECO:0000256" key="5">
    <source>
        <dbReference type="PIRSR" id="PIRSR004692-2"/>
    </source>
</evidence>
<evidence type="ECO:0000259" key="8">
    <source>
        <dbReference type="PROSITE" id="PS51371"/>
    </source>
</evidence>
<dbReference type="KEGG" id="nva:G3M78_10520"/>
<protein>
    <submittedName>
        <fullName evidence="10">KpsF/GutQ family sugar-phosphate isomerase</fullName>
    </submittedName>
</protein>
<feature type="binding site" evidence="5">
    <location>
        <position position="78"/>
    </location>
    <ligand>
        <name>Zn(2+)</name>
        <dbReference type="ChEBI" id="CHEBI:29105"/>
    </ligand>
</feature>
<dbReference type="NCBIfam" id="TIGR00393">
    <property type="entry name" value="kpsF"/>
    <property type="match status" value="1"/>
</dbReference>
<feature type="site" description="Catalytically relevant" evidence="6">
    <location>
        <position position="107"/>
    </location>
</feature>
<keyword evidence="2" id="KW-0677">Repeat</keyword>
<dbReference type="SUPFAM" id="SSF53697">
    <property type="entry name" value="SIS domain"/>
    <property type="match status" value="1"/>
</dbReference>
<evidence type="ECO:0000313" key="10">
    <source>
        <dbReference type="EMBL" id="QPJ65800.1"/>
    </source>
</evidence>
<keyword evidence="5" id="KW-0479">Metal-binding</keyword>
<evidence type="ECO:0000256" key="7">
    <source>
        <dbReference type="PROSITE-ProRule" id="PRU00703"/>
    </source>
</evidence>
<keyword evidence="3 7" id="KW-0129">CBS domain</keyword>
<feature type="site" description="Catalytically relevant" evidence="6">
    <location>
        <position position="148"/>
    </location>
</feature>
<evidence type="ECO:0000256" key="4">
    <source>
        <dbReference type="PIRNR" id="PIRNR004692"/>
    </source>
</evidence>
<dbReference type="GO" id="GO:0005975">
    <property type="term" value="P:carbohydrate metabolic process"/>
    <property type="evidence" value="ECO:0007669"/>
    <property type="project" value="InterPro"/>
</dbReference>
<dbReference type="PANTHER" id="PTHR42745">
    <property type="match status" value="1"/>
</dbReference>
<dbReference type="EMBL" id="CP048620">
    <property type="protein sequence ID" value="QPJ65800.1"/>
    <property type="molecule type" value="Genomic_DNA"/>
</dbReference>
<dbReference type="FunFam" id="3.40.50.10490:FF:000011">
    <property type="entry name" value="Arabinose 5-phosphate isomerase"/>
    <property type="match status" value="1"/>
</dbReference>
<dbReference type="PANTHER" id="PTHR42745:SF1">
    <property type="entry name" value="ARABINOSE 5-PHOSPHATE ISOMERASE KDSD"/>
    <property type="match status" value="1"/>
</dbReference>
<organism evidence="10 11">
    <name type="scientific">Candidatus Nitrohelix vancouverensis</name>
    <dbReference type="NCBI Taxonomy" id="2705534"/>
    <lineage>
        <taxon>Bacteria</taxon>
        <taxon>Pseudomonadati</taxon>
        <taxon>Nitrospinota/Tectimicrobiota group</taxon>
        <taxon>Nitrospinota</taxon>
        <taxon>Nitrospinia</taxon>
        <taxon>Nitrospinales</taxon>
        <taxon>Nitrospinaceae</taxon>
        <taxon>Candidatus Nitrohelix</taxon>
    </lineage>
</organism>
<dbReference type="GO" id="GO:0046872">
    <property type="term" value="F:metal ion binding"/>
    <property type="evidence" value="ECO:0007669"/>
    <property type="project" value="UniProtKB-KW"/>
</dbReference>
<evidence type="ECO:0000256" key="3">
    <source>
        <dbReference type="ARBA" id="ARBA00023122"/>
    </source>
</evidence>
<dbReference type="Pfam" id="PF01380">
    <property type="entry name" value="SIS"/>
    <property type="match status" value="1"/>
</dbReference>
<proteinExistence type="inferred from homology"/>
<accession>A0A7T0C3F8</accession>
<dbReference type="PROSITE" id="PS51464">
    <property type="entry name" value="SIS"/>
    <property type="match status" value="1"/>
</dbReference>
<evidence type="ECO:0000259" key="9">
    <source>
        <dbReference type="PROSITE" id="PS51464"/>
    </source>
</evidence>
<dbReference type="GO" id="GO:0097367">
    <property type="term" value="F:carbohydrate derivative binding"/>
    <property type="evidence" value="ECO:0007669"/>
    <property type="project" value="InterPro"/>
</dbReference>
<evidence type="ECO:0000256" key="2">
    <source>
        <dbReference type="ARBA" id="ARBA00022737"/>
    </source>
</evidence>
<dbReference type="PROSITE" id="PS51371">
    <property type="entry name" value="CBS"/>
    <property type="match status" value="2"/>
</dbReference>
<dbReference type="InterPro" id="IPR035474">
    <property type="entry name" value="SIS_Kpsf"/>
</dbReference>
<name>A0A7T0C3F8_9BACT</name>
<dbReference type="Gene3D" id="3.10.580.10">
    <property type="entry name" value="CBS-domain"/>
    <property type="match status" value="1"/>
</dbReference>
<dbReference type="CDD" id="cd04604">
    <property type="entry name" value="CBS_pair_SIS_assoc"/>
    <property type="match status" value="1"/>
</dbReference>
<gene>
    <name evidence="10" type="ORF">G3M78_10520</name>
</gene>
<dbReference type="InterPro" id="IPR000644">
    <property type="entry name" value="CBS_dom"/>
</dbReference>
<evidence type="ECO:0000256" key="1">
    <source>
        <dbReference type="ARBA" id="ARBA00008165"/>
    </source>
</evidence>
<feature type="site" description="Catalytically relevant" evidence="6">
    <location>
        <position position="55"/>
    </location>
</feature>
<dbReference type="InterPro" id="IPR050986">
    <property type="entry name" value="GutQ/KpsF_isomerases"/>
</dbReference>
<dbReference type="GO" id="GO:0019146">
    <property type="term" value="F:arabinose-5-phosphate isomerase activity"/>
    <property type="evidence" value="ECO:0007669"/>
    <property type="project" value="UniProtKB-ARBA"/>
</dbReference>
<feature type="site" description="Catalytically relevant" evidence="6">
    <location>
        <position position="189"/>
    </location>
</feature>
<evidence type="ECO:0000313" key="11">
    <source>
        <dbReference type="Proteomes" id="UP000594464"/>
    </source>
</evidence>